<evidence type="ECO:0000256" key="12">
    <source>
        <dbReference type="ARBA" id="ARBA00023268"/>
    </source>
</evidence>
<feature type="binding site" evidence="15">
    <location>
        <position position="162"/>
    </location>
    <ligand>
        <name>substrate</name>
    </ligand>
</feature>
<comment type="similarity">
    <text evidence="4 13">In the N-terminal section; belongs to the cytidine and deoxycytidylate deaminase family.</text>
</comment>
<keyword evidence="8 13" id="KW-0378">Hydrolase</keyword>
<dbReference type="Proteomes" id="UP000240042">
    <property type="component" value="Unassembled WGS sequence"/>
</dbReference>
<name>A0A1I1DNZ1_BREAD</name>
<evidence type="ECO:0000256" key="3">
    <source>
        <dbReference type="ARBA" id="ARBA00004910"/>
    </source>
</evidence>
<comment type="pathway">
    <text evidence="3 13">Cofactor biosynthesis; riboflavin biosynthesis; 5-amino-6-(D-ribitylamino)uracil from GTP: step 3/4.</text>
</comment>
<dbReference type="NCBIfam" id="TIGR00326">
    <property type="entry name" value="eubact_ribD"/>
    <property type="match status" value="1"/>
</dbReference>
<dbReference type="CDD" id="cd01284">
    <property type="entry name" value="Riboflavin_deaminase-reductase"/>
    <property type="match status" value="1"/>
</dbReference>
<dbReference type="UniPathway" id="UPA00275">
    <property type="reaction ID" value="UER00401"/>
</dbReference>
<protein>
    <recommendedName>
        <fullName evidence="13">Riboflavin biosynthesis protein RibD</fullName>
    </recommendedName>
    <domain>
        <recommendedName>
            <fullName evidence="13">Diaminohydroxyphosphoribosylaminopyrimidine deaminase</fullName>
            <shortName evidence="13">DRAP deaminase</shortName>
            <ecNumber evidence="13">3.5.4.26</ecNumber>
        </recommendedName>
        <alternativeName>
            <fullName evidence="13">Riboflavin-specific deaminase</fullName>
        </alternativeName>
    </domain>
    <domain>
        <recommendedName>
            <fullName evidence="13">5-amino-6-(5-phosphoribosylamino)uracil reductase</fullName>
            <ecNumber evidence="13">1.1.1.193</ecNumber>
        </recommendedName>
        <alternativeName>
            <fullName evidence="13">HTP reductase</fullName>
        </alternativeName>
    </domain>
</protein>
<dbReference type="InterPro" id="IPR050765">
    <property type="entry name" value="Riboflavin_Biosynth_HTPR"/>
</dbReference>
<evidence type="ECO:0000256" key="5">
    <source>
        <dbReference type="ARBA" id="ARBA00007417"/>
    </source>
</evidence>
<feature type="binding site" evidence="16">
    <location>
        <position position="78"/>
    </location>
    <ligand>
        <name>Zn(2+)</name>
        <dbReference type="ChEBI" id="CHEBI:29105"/>
        <note>catalytic</note>
    </ligand>
</feature>
<evidence type="ECO:0000256" key="16">
    <source>
        <dbReference type="PIRSR" id="PIRSR006769-3"/>
    </source>
</evidence>
<dbReference type="EC" id="3.5.4.26" evidence="13"/>
<dbReference type="InterPro" id="IPR002734">
    <property type="entry name" value="RibDG_C"/>
</dbReference>
<dbReference type="InterPro" id="IPR016192">
    <property type="entry name" value="APOBEC/CMP_deaminase_Zn-bd"/>
</dbReference>
<dbReference type="Gene3D" id="3.40.140.10">
    <property type="entry name" value="Cytidine Deaminase, domain 2"/>
    <property type="match status" value="1"/>
</dbReference>
<feature type="binding site" evidence="15">
    <location>
        <position position="288"/>
    </location>
    <ligand>
        <name>substrate</name>
    </ligand>
</feature>
<sequence>MQKAFDLALKGINKTSPNPLVGAVLVKNNNIIGEGYHQKFGGPHAEVHAIASANQSITGADLYVTLEPCTHYGKTPPCVDLIIENKIKKVFIACLDPNPLVAGQSVQKLRDANIEVEIGILNDKCRSLNAPFFKYVTEQKSFLYVKNAITIDGKIACKTGHSQWISNKMAQEYVHKLRYRMSGILTAIGTIKYDNPQLNVRLPSKTAINQPFKVIIDPLGECSIEYRVFQENPDKIILFICEKYTNNINIVQCINAGAQVIRYHDQEIPVDFILAKCAELGIDSLLVEAGTGLISRILRGNYADGGVFFIAPRILGDNKAYTLMSGQNCSEMNQSLKLNNVLWKLFPGDEDNMALFFGEKLCLPD</sequence>
<feature type="binding site" evidence="15">
    <location>
        <position position="190"/>
    </location>
    <ligand>
        <name>NADP(+)</name>
        <dbReference type="ChEBI" id="CHEBI:58349"/>
    </ligand>
</feature>
<evidence type="ECO:0000256" key="4">
    <source>
        <dbReference type="ARBA" id="ARBA00005259"/>
    </source>
</evidence>
<evidence type="ECO:0000256" key="9">
    <source>
        <dbReference type="ARBA" id="ARBA00022833"/>
    </source>
</evidence>
<dbReference type="SUPFAM" id="SSF53597">
    <property type="entry name" value="Dihydrofolate reductase-like"/>
    <property type="match status" value="1"/>
</dbReference>
<feature type="binding site" evidence="15">
    <location>
        <position position="198"/>
    </location>
    <ligand>
        <name>substrate</name>
    </ligand>
</feature>
<evidence type="ECO:0000256" key="7">
    <source>
        <dbReference type="ARBA" id="ARBA00022723"/>
    </source>
</evidence>
<evidence type="ECO:0000313" key="19">
    <source>
        <dbReference type="Proteomes" id="UP000240042"/>
    </source>
</evidence>
<evidence type="ECO:0000313" key="18">
    <source>
        <dbReference type="EMBL" id="SFB76611.1"/>
    </source>
</evidence>
<evidence type="ECO:0000256" key="11">
    <source>
        <dbReference type="ARBA" id="ARBA00023002"/>
    </source>
</evidence>
<dbReference type="PIRSF" id="PIRSF006769">
    <property type="entry name" value="RibD"/>
    <property type="match status" value="1"/>
</dbReference>
<evidence type="ECO:0000256" key="8">
    <source>
        <dbReference type="ARBA" id="ARBA00022801"/>
    </source>
</evidence>
<feature type="active site" description="Proton donor" evidence="14">
    <location>
        <position position="46"/>
    </location>
</feature>
<feature type="binding site" evidence="15">
    <location>
        <position position="178"/>
    </location>
    <ligand>
        <name>substrate</name>
    </ligand>
</feature>
<comment type="function">
    <text evidence="1 13">Converts 2,5-diamino-6-(ribosylamino)-4(3h)-pyrimidinone 5'-phosphate into 5-amino-6-(ribosylamino)-2,4(1h,3h)-pyrimidinedione 5'-phosphate.</text>
</comment>
<dbReference type="GO" id="GO:0008703">
    <property type="term" value="F:5-amino-6-(5-phosphoribosylamino)uracil reductase activity"/>
    <property type="evidence" value="ECO:0007669"/>
    <property type="project" value="UniProtKB-EC"/>
</dbReference>
<keyword evidence="10 13" id="KW-0521">NADP</keyword>
<keyword evidence="7 13" id="KW-0479">Metal-binding</keyword>
<evidence type="ECO:0000256" key="2">
    <source>
        <dbReference type="ARBA" id="ARBA00004882"/>
    </source>
</evidence>
<dbReference type="PANTHER" id="PTHR38011">
    <property type="entry name" value="DIHYDROFOLATE REDUCTASE FAMILY PROTEIN (AFU_ORTHOLOGUE AFUA_8G06820)"/>
    <property type="match status" value="1"/>
</dbReference>
<dbReference type="GO" id="GO:0009231">
    <property type="term" value="P:riboflavin biosynthetic process"/>
    <property type="evidence" value="ECO:0007669"/>
    <property type="project" value="UniProtKB-UniPathway"/>
</dbReference>
<comment type="catalytic activity">
    <reaction evidence="13">
        <text>2,5-diamino-6-hydroxy-4-(5-phosphoribosylamino)-pyrimidine + H2O + H(+) = 5-amino-6-(5-phospho-D-ribosylamino)uracil + NH4(+)</text>
        <dbReference type="Rhea" id="RHEA:21868"/>
        <dbReference type="ChEBI" id="CHEBI:15377"/>
        <dbReference type="ChEBI" id="CHEBI:15378"/>
        <dbReference type="ChEBI" id="CHEBI:28938"/>
        <dbReference type="ChEBI" id="CHEBI:58453"/>
        <dbReference type="ChEBI" id="CHEBI:58614"/>
        <dbReference type="EC" id="3.5.4.26"/>
    </reaction>
</comment>
<dbReference type="EC" id="1.1.1.193" evidence="13"/>
<dbReference type="InterPro" id="IPR004794">
    <property type="entry name" value="Eubact_RibD"/>
</dbReference>
<dbReference type="STRING" id="34097.SAMN02745150_00678"/>
<feature type="domain" description="CMP/dCMP-type deaminase" evidence="17">
    <location>
        <begin position="1"/>
        <end position="117"/>
    </location>
</feature>
<evidence type="ECO:0000256" key="14">
    <source>
        <dbReference type="PIRSR" id="PIRSR006769-1"/>
    </source>
</evidence>
<gene>
    <name evidence="18" type="ORF">SAMN02745150_00678</name>
</gene>
<reference evidence="19" key="1">
    <citation type="submission" date="2016-10" db="EMBL/GenBank/DDBJ databases">
        <authorList>
            <person name="Varghese N."/>
            <person name="Submissions S."/>
        </authorList>
    </citation>
    <scope>NUCLEOTIDE SEQUENCE [LARGE SCALE GENOMIC DNA]</scope>
    <source>
        <strain evidence="19">ATCC 43811</strain>
    </source>
</reference>
<evidence type="ECO:0000256" key="1">
    <source>
        <dbReference type="ARBA" id="ARBA00002151"/>
    </source>
</evidence>
<feature type="binding site" evidence="15">
    <location>
        <position position="148"/>
    </location>
    <ligand>
        <name>NADP(+)</name>
        <dbReference type="ChEBI" id="CHEBI:58349"/>
    </ligand>
</feature>
<accession>A0A1I1DNZ1</accession>
<dbReference type="PROSITE" id="PS51747">
    <property type="entry name" value="CYT_DCMP_DEAMINASES_2"/>
    <property type="match status" value="1"/>
</dbReference>
<dbReference type="Pfam" id="PF00383">
    <property type="entry name" value="dCMP_cyt_deam_1"/>
    <property type="match status" value="1"/>
</dbReference>
<organism evidence="18 19">
    <name type="scientific">Brevinema andersonii</name>
    <dbReference type="NCBI Taxonomy" id="34097"/>
    <lineage>
        <taxon>Bacteria</taxon>
        <taxon>Pseudomonadati</taxon>
        <taxon>Spirochaetota</taxon>
        <taxon>Spirochaetia</taxon>
        <taxon>Brevinematales</taxon>
        <taxon>Brevinemataceae</taxon>
        <taxon>Brevinema</taxon>
    </lineage>
</organism>
<dbReference type="Pfam" id="PF01872">
    <property type="entry name" value="RibD_C"/>
    <property type="match status" value="1"/>
</dbReference>
<evidence type="ECO:0000256" key="6">
    <source>
        <dbReference type="ARBA" id="ARBA00022619"/>
    </source>
</evidence>
<dbReference type="SUPFAM" id="SSF53927">
    <property type="entry name" value="Cytidine deaminase-like"/>
    <property type="match status" value="1"/>
</dbReference>
<feature type="binding site" evidence="15">
    <location>
        <position position="194"/>
    </location>
    <ligand>
        <name>NADP(+)</name>
        <dbReference type="ChEBI" id="CHEBI:58349"/>
    </ligand>
</feature>
<dbReference type="PROSITE" id="PS00903">
    <property type="entry name" value="CYT_DCMP_DEAMINASES_1"/>
    <property type="match status" value="1"/>
</dbReference>
<keyword evidence="11 13" id="KW-0560">Oxidoreductase</keyword>
<proteinExistence type="inferred from homology"/>
<evidence type="ECO:0000256" key="15">
    <source>
        <dbReference type="PIRSR" id="PIRSR006769-2"/>
    </source>
</evidence>
<comment type="catalytic activity">
    <reaction evidence="13">
        <text>5-amino-6-(5-phospho-D-ribitylamino)uracil + NADP(+) = 5-amino-6-(5-phospho-D-ribosylamino)uracil + NADPH + H(+)</text>
        <dbReference type="Rhea" id="RHEA:17845"/>
        <dbReference type="ChEBI" id="CHEBI:15378"/>
        <dbReference type="ChEBI" id="CHEBI:57783"/>
        <dbReference type="ChEBI" id="CHEBI:58349"/>
        <dbReference type="ChEBI" id="CHEBI:58421"/>
        <dbReference type="ChEBI" id="CHEBI:58453"/>
        <dbReference type="EC" id="1.1.1.193"/>
    </reaction>
</comment>
<dbReference type="Gene3D" id="3.40.430.10">
    <property type="entry name" value="Dihydrofolate Reductase, subunit A"/>
    <property type="match status" value="1"/>
</dbReference>
<keyword evidence="12" id="KW-0511">Multifunctional enzyme</keyword>
<feature type="binding site" evidence="15">
    <location>
        <position position="201"/>
    </location>
    <ligand>
        <name>substrate</name>
    </ligand>
</feature>
<keyword evidence="9 13" id="KW-0862">Zinc</keyword>
<dbReference type="GO" id="GO:0008270">
    <property type="term" value="F:zinc ion binding"/>
    <property type="evidence" value="ECO:0007669"/>
    <property type="project" value="InterPro"/>
</dbReference>
<dbReference type="PANTHER" id="PTHR38011:SF7">
    <property type="entry name" value="2,5-DIAMINO-6-RIBOSYLAMINO-4(3H)-PYRIMIDINONE 5'-PHOSPHATE REDUCTASE"/>
    <property type="match status" value="1"/>
</dbReference>
<dbReference type="AlphaFoldDB" id="A0A1I1DNZ1"/>
<comment type="pathway">
    <text evidence="2 13">Cofactor biosynthesis; riboflavin biosynthesis; 5-amino-6-(D-ribitylamino)uracil from GTP: step 2/4.</text>
</comment>
<evidence type="ECO:0000256" key="10">
    <source>
        <dbReference type="ARBA" id="ARBA00022857"/>
    </source>
</evidence>
<dbReference type="FunFam" id="3.40.140.10:FF:000025">
    <property type="entry name" value="Riboflavin biosynthesis protein RibD"/>
    <property type="match status" value="1"/>
</dbReference>
<feature type="binding site" evidence="15">
    <location>
        <position position="164"/>
    </location>
    <ligand>
        <name>NADP(+)</name>
        <dbReference type="ChEBI" id="CHEBI:58349"/>
    </ligand>
</feature>
<feature type="binding site" evidence="16">
    <location>
        <position position="44"/>
    </location>
    <ligand>
        <name>Zn(2+)</name>
        <dbReference type="ChEBI" id="CHEBI:29105"/>
        <note>catalytic</note>
    </ligand>
</feature>
<evidence type="ECO:0000256" key="13">
    <source>
        <dbReference type="PIRNR" id="PIRNR006769"/>
    </source>
</evidence>
<feature type="binding site" evidence="16">
    <location>
        <position position="69"/>
    </location>
    <ligand>
        <name>Zn(2+)</name>
        <dbReference type="ChEBI" id="CHEBI:29105"/>
        <note>catalytic</note>
    </ligand>
</feature>
<dbReference type="InterPro" id="IPR024072">
    <property type="entry name" value="DHFR-like_dom_sf"/>
</dbReference>
<keyword evidence="19" id="KW-1185">Reference proteome</keyword>
<keyword evidence="6 13" id="KW-0686">Riboflavin biosynthesis</keyword>
<dbReference type="GO" id="GO:0008835">
    <property type="term" value="F:diaminohydroxyphosphoribosylaminopyrimidine deaminase activity"/>
    <property type="evidence" value="ECO:0007669"/>
    <property type="project" value="UniProtKB-EC"/>
</dbReference>
<comment type="cofactor">
    <cofactor evidence="13 16">
        <name>Zn(2+)</name>
        <dbReference type="ChEBI" id="CHEBI:29105"/>
    </cofactor>
    <text evidence="13 16">Binds 1 zinc ion.</text>
</comment>
<comment type="similarity">
    <text evidence="5 13">In the C-terminal section; belongs to the HTP reductase family.</text>
</comment>
<dbReference type="EMBL" id="FOKY01000003">
    <property type="protein sequence ID" value="SFB76611.1"/>
    <property type="molecule type" value="Genomic_DNA"/>
</dbReference>
<dbReference type="InterPro" id="IPR002125">
    <property type="entry name" value="CMP_dCMP_dom"/>
</dbReference>
<dbReference type="InterPro" id="IPR016193">
    <property type="entry name" value="Cytidine_deaminase-like"/>
</dbReference>
<evidence type="ECO:0000259" key="17">
    <source>
        <dbReference type="PROSITE" id="PS51747"/>
    </source>
</evidence>